<keyword evidence="7 13" id="KW-1133">Transmembrane helix</keyword>
<dbReference type="GO" id="GO:0007267">
    <property type="term" value="P:cell-cell signaling"/>
    <property type="evidence" value="ECO:0007669"/>
    <property type="project" value="TreeGrafter"/>
</dbReference>
<protein>
    <recommendedName>
        <fullName evidence="10">Gap junction epsilon-1 protein</fullName>
    </recommendedName>
    <alternativeName>
        <fullName evidence="11">Connexin-23</fullName>
    </alternativeName>
</protein>
<evidence type="ECO:0000256" key="12">
    <source>
        <dbReference type="SAM" id="MobiDB-lite"/>
    </source>
</evidence>
<dbReference type="GO" id="GO:0005922">
    <property type="term" value="C:connexin complex"/>
    <property type="evidence" value="ECO:0007669"/>
    <property type="project" value="InterPro"/>
</dbReference>
<evidence type="ECO:0000256" key="6">
    <source>
        <dbReference type="ARBA" id="ARBA00022692"/>
    </source>
</evidence>
<evidence type="ECO:0000256" key="4">
    <source>
        <dbReference type="ARBA" id="ARBA00022448"/>
    </source>
</evidence>
<dbReference type="PANTHER" id="PTHR11984:SF1">
    <property type="entry name" value="GAP JUNCTION EPSILON-1 PROTEIN-RELATED"/>
    <property type="match status" value="1"/>
</dbReference>
<keyword evidence="5" id="KW-1003">Cell membrane</keyword>
<keyword evidence="4" id="KW-0813">Transport</keyword>
<comment type="similarity">
    <text evidence="2">Belongs to the connexin family. Beta-type (group I) subfamily.</text>
</comment>
<dbReference type="InterPro" id="IPR013092">
    <property type="entry name" value="Connexin_N"/>
</dbReference>
<evidence type="ECO:0000256" key="2">
    <source>
        <dbReference type="ARBA" id="ARBA00007858"/>
    </source>
</evidence>
<keyword evidence="16" id="KW-1185">Reference proteome</keyword>
<dbReference type="GO" id="GO:0005243">
    <property type="term" value="F:gap junction channel activity"/>
    <property type="evidence" value="ECO:0007669"/>
    <property type="project" value="TreeGrafter"/>
</dbReference>
<organism evidence="15 16">
    <name type="scientific">Etheostoma spectabile</name>
    <name type="common">orangethroat darter</name>
    <dbReference type="NCBI Taxonomy" id="54343"/>
    <lineage>
        <taxon>Eukaryota</taxon>
        <taxon>Metazoa</taxon>
        <taxon>Chordata</taxon>
        <taxon>Craniata</taxon>
        <taxon>Vertebrata</taxon>
        <taxon>Euteleostomi</taxon>
        <taxon>Actinopterygii</taxon>
        <taxon>Neopterygii</taxon>
        <taxon>Teleostei</taxon>
        <taxon>Neoteleostei</taxon>
        <taxon>Acanthomorphata</taxon>
        <taxon>Eupercaria</taxon>
        <taxon>Perciformes</taxon>
        <taxon>Percoidei</taxon>
        <taxon>Percidae</taxon>
        <taxon>Etheostomatinae</taxon>
        <taxon>Etheostoma</taxon>
    </lineage>
</organism>
<comment type="subcellular location">
    <subcellularLocation>
        <location evidence="1">Cell membrane</location>
        <topology evidence="1">Multi-pass membrane protein</topology>
    </subcellularLocation>
</comment>
<dbReference type="AlphaFoldDB" id="A0A5J5CQP3"/>
<evidence type="ECO:0000256" key="9">
    <source>
        <dbReference type="ARBA" id="ARBA00023157"/>
    </source>
</evidence>
<accession>A0A5J5CQP3</accession>
<dbReference type="Proteomes" id="UP000327493">
    <property type="component" value="Chromosome 18"/>
</dbReference>
<dbReference type="EMBL" id="VOFY01000018">
    <property type="protein sequence ID" value="KAA8582965.1"/>
    <property type="molecule type" value="Genomic_DNA"/>
</dbReference>
<keyword evidence="6 13" id="KW-0812">Transmembrane</keyword>
<evidence type="ECO:0000313" key="16">
    <source>
        <dbReference type="Proteomes" id="UP000327493"/>
    </source>
</evidence>
<name>A0A5J5CQP3_9PERO</name>
<feature type="region of interest" description="Disordered" evidence="12">
    <location>
        <begin position="36"/>
        <end position="55"/>
    </location>
</feature>
<keyword evidence="9" id="KW-1015">Disulfide bond</keyword>
<dbReference type="Gene3D" id="1.20.1440.80">
    <property type="entry name" value="Gap junction channel protein cysteine-rich domain"/>
    <property type="match status" value="1"/>
</dbReference>
<dbReference type="PRINTS" id="PR00206">
    <property type="entry name" value="CONNEXIN"/>
</dbReference>
<dbReference type="InterPro" id="IPR019570">
    <property type="entry name" value="Connexin_CCC"/>
</dbReference>
<gene>
    <name evidence="15" type="ORF">FQN60_015511</name>
</gene>
<feature type="region of interest" description="Disordered" evidence="12">
    <location>
        <begin position="102"/>
        <end position="121"/>
    </location>
</feature>
<feature type="region of interest" description="Disordered" evidence="12">
    <location>
        <begin position="74"/>
        <end position="96"/>
    </location>
</feature>
<dbReference type="InterPro" id="IPR000500">
    <property type="entry name" value="Connexin"/>
</dbReference>
<evidence type="ECO:0000256" key="13">
    <source>
        <dbReference type="SAM" id="Phobius"/>
    </source>
</evidence>
<reference evidence="15 16" key="1">
    <citation type="submission" date="2019-08" db="EMBL/GenBank/DDBJ databases">
        <title>A chromosome-level genome assembly, high-density linkage maps, and genome scans reveal the genomic architecture of hybrid incompatibilities underlying speciation via character displacement in darters (Percidae: Etheostominae).</title>
        <authorList>
            <person name="Moran R.L."/>
            <person name="Catchen J.M."/>
            <person name="Fuller R.C."/>
        </authorList>
    </citation>
    <scope>NUCLEOTIDE SEQUENCE [LARGE SCALE GENOMIC DNA]</scope>
    <source>
        <strain evidence="15">EspeVRDwgs_2016</strain>
        <tissue evidence="15">Muscle</tissue>
    </source>
</reference>
<feature type="transmembrane region" description="Helical" evidence="13">
    <location>
        <begin position="490"/>
        <end position="511"/>
    </location>
</feature>
<dbReference type="FunFam" id="1.20.1440.80:FF:000004">
    <property type="entry name" value="Gap junction epsilon-1 protein"/>
    <property type="match status" value="1"/>
</dbReference>
<proteinExistence type="inferred from homology"/>
<sequence>MDSSQIDTALRHVQKTALDFWMSIGEKRADVLPVGAERREREHGHADRGELDDGDEFARRLAEHPLLGEVAEGVHGHAGDEQQQVSRRQAGDEDVGHAAHGTVRHEDLHQRDVSQQPHAHDARVHRGHDAAHGEVHRLRAVGGLPPAGGVQPGGVPSLQVSGWQVGEEVVIHRSIRGARTPAAVSDTPGGTHADRGLCCRCGQLFPCIHHGAYKLHLTAYKDALIAAKSAYPSTILTDPCQNPRTLFSTMNNPTKPRITTLPTSTLDFCNSFLHFFADKTAYFTNPYLLVHVDRTPTFVSESQTGHDGPEHPWSIHRQTMSLNYIKNFYEGCLRPPTVIGQFHTLFFGSVRMFFLGVLGFAVYGNEALHFSCDPDRREINLYCYNQFRPITPQVFWALQLVTVLVPGAVFHLYAACKNIDQEEILERPIYTVFYIISVLLRIILEVIAFWLQSHLFGFQVHPLYKCDASALEKAFNVTKCMVPEHFEKTIFLSAMYTFTVITILLCVAEIFEILCRRLGYLNNQ</sequence>
<dbReference type="SMART" id="SM01089">
    <property type="entry name" value="Connexin_CCC"/>
    <property type="match status" value="1"/>
</dbReference>
<evidence type="ECO:0000256" key="10">
    <source>
        <dbReference type="ARBA" id="ARBA00067402"/>
    </source>
</evidence>
<evidence type="ECO:0000256" key="7">
    <source>
        <dbReference type="ARBA" id="ARBA00022989"/>
    </source>
</evidence>
<dbReference type="InterPro" id="IPR038359">
    <property type="entry name" value="Connexin_N_sf"/>
</dbReference>
<evidence type="ECO:0000256" key="11">
    <source>
        <dbReference type="ARBA" id="ARBA00077232"/>
    </source>
</evidence>
<evidence type="ECO:0000256" key="8">
    <source>
        <dbReference type="ARBA" id="ARBA00023136"/>
    </source>
</evidence>
<comment type="subunit">
    <text evidence="3">A connexon is composed of a hexamer of connexins.</text>
</comment>
<evidence type="ECO:0000256" key="3">
    <source>
        <dbReference type="ARBA" id="ARBA00011455"/>
    </source>
</evidence>
<feature type="domain" description="Connexin cysteine-rich" evidence="14">
    <location>
        <begin position="444"/>
        <end position="513"/>
    </location>
</feature>
<dbReference type="Pfam" id="PF00029">
    <property type="entry name" value="Connexin"/>
    <property type="match status" value="2"/>
</dbReference>
<evidence type="ECO:0000256" key="1">
    <source>
        <dbReference type="ARBA" id="ARBA00004651"/>
    </source>
</evidence>
<comment type="caution">
    <text evidence="15">The sequence shown here is derived from an EMBL/GenBank/DDBJ whole genome shotgun (WGS) entry which is preliminary data.</text>
</comment>
<keyword evidence="8 13" id="KW-0472">Membrane</keyword>
<feature type="transmembrane region" description="Helical" evidence="13">
    <location>
        <begin position="394"/>
        <end position="416"/>
    </location>
</feature>
<evidence type="ECO:0000313" key="15">
    <source>
        <dbReference type="EMBL" id="KAA8582965.1"/>
    </source>
</evidence>
<evidence type="ECO:0000259" key="14">
    <source>
        <dbReference type="SMART" id="SM01089"/>
    </source>
</evidence>
<evidence type="ECO:0000256" key="5">
    <source>
        <dbReference type="ARBA" id="ARBA00022475"/>
    </source>
</evidence>
<feature type="transmembrane region" description="Helical" evidence="13">
    <location>
        <begin position="428"/>
        <end position="451"/>
    </location>
</feature>
<dbReference type="PANTHER" id="PTHR11984">
    <property type="entry name" value="CONNEXIN"/>
    <property type="match status" value="1"/>
</dbReference>